<evidence type="ECO:0008006" key="4">
    <source>
        <dbReference type="Google" id="ProtNLM"/>
    </source>
</evidence>
<accession>A0A5C6A0H2</accession>
<sequence precursor="true">MLRSLLFAIPFALAVGSQALSAPLVWGGPAIEFSKAGFADPTLAENQDRLTDSIWITRSNTRGLFNAASEGSQGPTSPAGTLWAVGTTADLPSLEFKTWLELIEPGSAINGPPNSVGLDFVVQLVDEQIYLDLRFTSWGEGSSSGGGFSYVRSTAAIPEPATGSIALVALLAISARRGRPTRQL</sequence>
<dbReference type="Proteomes" id="UP000317421">
    <property type="component" value="Unassembled WGS sequence"/>
</dbReference>
<keyword evidence="3" id="KW-1185">Reference proteome</keyword>
<protein>
    <recommendedName>
        <fullName evidence="4">PEP-CTERM protein-sorting domain-containing protein</fullName>
    </recommendedName>
</protein>
<keyword evidence="1" id="KW-0732">Signal</keyword>
<dbReference type="AlphaFoldDB" id="A0A5C6A0H2"/>
<name>A0A5C6A0H2_9BACT</name>
<proteinExistence type="predicted"/>
<dbReference type="EMBL" id="SJPR01000009">
    <property type="protein sequence ID" value="TWT92895.1"/>
    <property type="molecule type" value="Genomic_DNA"/>
</dbReference>
<dbReference type="OrthoDB" id="285132at2"/>
<feature type="chain" id="PRO_5023132975" description="PEP-CTERM protein-sorting domain-containing protein" evidence="1">
    <location>
        <begin position="22"/>
        <end position="184"/>
    </location>
</feature>
<organism evidence="2 3">
    <name type="scientific">Botrimarina colliarenosi</name>
    <dbReference type="NCBI Taxonomy" id="2528001"/>
    <lineage>
        <taxon>Bacteria</taxon>
        <taxon>Pseudomonadati</taxon>
        <taxon>Planctomycetota</taxon>
        <taxon>Planctomycetia</taxon>
        <taxon>Pirellulales</taxon>
        <taxon>Lacipirellulaceae</taxon>
        <taxon>Botrimarina</taxon>
    </lineage>
</organism>
<evidence type="ECO:0000313" key="2">
    <source>
        <dbReference type="EMBL" id="TWT92895.1"/>
    </source>
</evidence>
<reference evidence="2 3" key="1">
    <citation type="submission" date="2019-02" db="EMBL/GenBank/DDBJ databases">
        <title>Deep-cultivation of Planctomycetes and their phenomic and genomic characterization uncovers novel biology.</title>
        <authorList>
            <person name="Wiegand S."/>
            <person name="Jogler M."/>
            <person name="Boedeker C."/>
            <person name="Pinto D."/>
            <person name="Vollmers J."/>
            <person name="Rivas-Marin E."/>
            <person name="Kohn T."/>
            <person name="Peeters S.H."/>
            <person name="Heuer A."/>
            <person name="Rast P."/>
            <person name="Oberbeckmann S."/>
            <person name="Bunk B."/>
            <person name="Jeske O."/>
            <person name="Meyerdierks A."/>
            <person name="Storesund J.E."/>
            <person name="Kallscheuer N."/>
            <person name="Luecker S."/>
            <person name="Lage O.M."/>
            <person name="Pohl T."/>
            <person name="Merkel B.J."/>
            <person name="Hornburger P."/>
            <person name="Mueller R.-W."/>
            <person name="Bruemmer F."/>
            <person name="Labrenz M."/>
            <person name="Spormann A.M."/>
            <person name="Op Den Camp H."/>
            <person name="Overmann J."/>
            <person name="Amann R."/>
            <person name="Jetten M.S.M."/>
            <person name="Mascher T."/>
            <person name="Medema M.H."/>
            <person name="Devos D.P."/>
            <person name="Kaster A.-K."/>
            <person name="Ovreas L."/>
            <person name="Rohde M."/>
            <person name="Galperin M.Y."/>
            <person name="Jogler C."/>
        </authorList>
    </citation>
    <scope>NUCLEOTIDE SEQUENCE [LARGE SCALE GENOMIC DNA]</scope>
    <source>
        <strain evidence="2 3">Pla108</strain>
    </source>
</reference>
<evidence type="ECO:0000256" key="1">
    <source>
        <dbReference type="SAM" id="SignalP"/>
    </source>
</evidence>
<evidence type="ECO:0000313" key="3">
    <source>
        <dbReference type="Proteomes" id="UP000317421"/>
    </source>
</evidence>
<feature type="signal peptide" evidence="1">
    <location>
        <begin position="1"/>
        <end position="21"/>
    </location>
</feature>
<comment type="caution">
    <text evidence="2">The sequence shown here is derived from an EMBL/GenBank/DDBJ whole genome shotgun (WGS) entry which is preliminary data.</text>
</comment>
<gene>
    <name evidence="2" type="ORF">Pla108_40350</name>
</gene>